<dbReference type="InterPro" id="IPR000182">
    <property type="entry name" value="GNAT_dom"/>
</dbReference>
<comment type="caution">
    <text evidence="4">The sequence shown here is derived from an EMBL/GenBank/DDBJ whole genome shotgun (WGS) entry which is preliminary data.</text>
</comment>
<keyword evidence="2" id="KW-0012">Acyltransferase</keyword>
<dbReference type="CDD" id="cd04301">
    <property type="entry name" value="NAT_SF"/>
    <property type="match status" value="1"/>
</dbReference>
<dbReference type="Gene3D" id="3.40.630.30">
    <property type="match status" value="1"/>
</dbReference>
<dbReference type="Pfam" id="PF00583">
    <property type="entry name" value="Acetyltransf_1"/>
    <property type="match status" value="1"/>
</dbReference>
<dbReference type="PANTHER" id="PTHR43420">
    <property type="entry name" value="ACETYLTRANSFERASE"/>
    <property type="match status" value="1"/>
</dbReference>
<reference evidence="4" key="1">
    <citation type="submission" date="2020-09" db="EMBL/GenBank/DDBJ databases">
        <authorList>
            <person name="Kim M.K."/>
        </authorList>
    </citation>
    <scope>NUCLEOTIDE SEQUENCE</scope>
    <source>
        <strain evidence="4">BT702</strain>
    </source>
</reference>
<dbReference type="PROSITE" id="PS51186">
    <property type="entry name" value="GNAT"/>
    <property type="match status" value="1"/>
</dbReference>
<gene>
    <name evidence="4" type="ORF">IC229_21820</name>
</gene>
<accession>A0A926XYP7</accession>
<dbReference type="EMBL" id="JACWZY010000020">
    <property type="protein sequence ID" value="MBD2703299.1"/>
    <property type="molecule type" value="Genomic_DNA"/>
</dbReference>
<dbReference type="SUPFAM" id="SSF55729">
    <property type="entry name" value="Acyl-CoA N-acyltransferases (Nat)"/>
    <property type="match status" value="1"/>
</dbReference>
<proteinExistence type="predicted"/>
<dbReference type="InterPro" id="IPR016181">
    <property type="entry name" value="Acyl_CoA_acyltransferase"/>
</dbReference>
<dbReference type="RefSeq" id="WP_190889144.1">
    <property type="nucleotide sequence ID" value="NZ_JACWZY010000020.1"/>
</dbReference>
<keyword evidence="5" id="KW-1185">Reference proteome</keyword>
<feature type="domain" description="N-acetyltransferase" evidence="3">
    <location>
        <begin position="1"/>
        <end position="165"/>
    </location>
</feature>
<dbReference type="GO" id="GO:0016747">
    <property type="term" value="F:acyltransferase activity, transferring groups other than amino-acyl groups"/>
    <property type="evidence" value="ECO:0007669"/>
    <property type="project" value="InterPro"/>
</dbReference>
<evidence type="ECO:0000256" key="2">
    <source>
        <dbReference type="ARBA" id="ARBA00023315"/>
    </source>
</evidence>
<evidence type="ECO:0000259" key="3">
    <source>
        <dbReference type="PROSITE" id="PS51186"/>
    </source>
</evidence>
<sequence length="169" mass="19097">MKLIELTATNNFGYASFMQTGFAAHQDCFRISPSDAFGEPFPTTGQPDSFTLGVLSDTNELAGSVSFKREGDTRKKLRHKGLLFALYVAAEYSGQGIGRMLLEETIRRARQLPNMEQINLTVLAANERAKRQYQKLGFRSFSFEKNAIKDGDRYYDEELMALFLNDSVK</sequence>
<dbReference type="Proteomes" id="UP000598820">
    <property type="component" value="Unassembled WGS sequence"/>
</dbReference>
<evidence type="ECO:0000313" key="4">
    <source>
        <dbReference type="EMBL" id="MBD2703299.1"/>
    </source>
</evidence>
<evidence type="ECO:0000313" key="5">
    <source>
        <dbReference type="Proteomes" id="UP000598820"/>
    </source>
</evidence>
<protein>
    <submittedName>
        <fullName evidence="4">GNAT family N-acetyltransferase</fullName>
    </submittedName>
</protein>
<keyword evidence="1" id="KW-0808">Transferase</keyword>
<dbReference type="AlphaFoldDB" id="A0A926XYP7"/>
<dbReference type="InterPro" id="IPR050680">
    <property type="entry name" value="YpeA/RimI_acetyltransf"/>
</dbReference>
<name>A0A926XYP7_9BACT</name>
<organism evidence="4 5">
    <name type="scientific">Spirosoma profusum</name>
    <dbReference type="NCBI Taxonomy" id="2771354"/>
    <lineage>
        <taxon>Bacteria</taxon>
        <taxon>Pseudomonadati</taxon>
        <taxon>Bacteroidota</taxon>
        <taxon>Cytophagia</taxon>
        <taxon>Cytophagales</taxon>
        <taxon>Cytophagaceae</taxon>
        <taxon>Spirosoma</taxon>
    </lineage>
</organism>
<evidence type="ECO:0000256" key="1">
    <source>
        <dbReference type="ARBA" id="ARBA00022679"/>
    </source>
</evidence>